<evidence type="ECO:0000313" key="3">
    <source>
        <dbReference type="Proteomes" id="UP001147695"/>
    </source>
</evidence>
<evidence type="ECO:0000313" key="2">
    <source>
        <dbReference type="EMBL" id="KAJ5327717.1"/>
    </source>
</evidence>
<gene>
    <name evidence="2" type="ORF">N7452_008107</name>
</gene>
<proteinExistence type="predicted"/>
<evidence type="ECO:0000256" key="1">
    <source>
        <dbReference type="SAM" id="MobiDB-lite"/>
    </source>
</evidence>
<reference evidence="2" key="2">
    <citation type="journal article" date="2023" name="IMA Fungus">
        <title>Comparative genomic study of the Penicillium genus elucidates a diverse pangenome and 15 lateral gene transfer events.</title>
        <authorList>
            <person name="Petersen C."/>
            <person name="Sorensen T."/>
            <person name="Nielsen M.R."/>
            <person name="Sondergaard T.E."/>
            <person name="Sorensen J.L."/>
            <person name="Fitzpatrick D.A."/>
            <person name="Frisvad J.C."/>
            <person name="Nielsen K.L."/>
        </authorList>
    </citation>
    <scope>NUCLEOTIDE SEQUENCE</scope>
    <source>
        <strain evidence="2">IBT 35673</strain>
    </source>
</reference>
<feature type="region of interest" description="Disordered" evidence="1">
    <location>
        <begin position="146"/>
        <end position="169"/>
    </location>
</feature>
<feature type="compositionally biased region" description="Low complexity" evidence="1">
    <location>
        <begin position="150"/>
        <end position="162"/>
    </location>
</feature>
<organism evidence="2 3">
    <name type="scientific">Penicillium brevicompactum</name>
    <dbReference type="NCBI Taxonomy" id="5074"/>
    <lineage>
        <taxon>Eukaryota</taxon>
        <taxon>Fungi</taxon>
        <taxon>Dikarya</taxon>
        <taxon>Ascomycota</taxon>
        <taxon>Pezizomycotina</taxon>
        <taxon>Eurotiomycetes</taxon>
        <taxon>Eurotiomycetidae</taxon>
        <taxon>Eurotiales</taxon>
        <taxon>Aspergillaceae</taxon>
        <taxon>Penicillium</taxon>
    </lineage>
</organism>
<dbReference type="Proteomes" id="UP001147695">
    <property type="component" value="Unassembled WGS sequence"/>
</dbReference>
<dbReference type="EMBL" id="JAPZBQ010000005">
    <property type="protein sequence ID" value="KAJ5327717.1"/>
    <property type="molecule type" value="Genomic_DNA"/>
</dbReference>
<dbReference type="AlphaFoldDB" id="A0A9W9Q5V8"/>
<sequence>MSFYITCHNGLGVDVADDAYWINIVFRYGENLLMRTDGAVMTRVIERLQEKRFDFADIPWDLEIRWCISLPVSGKHMNDENRTEDALQLAKWYKKQIDLGNATINRALLFDMKPYHSGKNCCHGSVCDRILHPEWYGPPEVEWDSVTEYSSGGSDTEETSSSAEKLNNV</sequence>
<name>A0A9W9Q5V8_PENBR</name>
<protein>
    <submittedName>
        <fullName evidence="2">Uncharacterized protein</fullName>
    </submittedName>
</protein>
<reference evidence="2" key="1">
    <citation type="submission" date="2022-12" db="EMBL/GenBank/DDBJ databases">
        <authorList>
            <person name="Petersen C."/>
        </authorList>
    </citation>
    <scope>NUCLEOTIDE SEQUENCE</scope>
    <source>
        <strain evidence="2">IBT 35673</strain>
    </source>
</reference>
<accession>A0A9W9Q5V8</accession>
<comment type="caution">
    <text evidence="2">The sequence shown here is derived from an EMBL/GenBank/DDBJ whole genome shotgun (WGS) entry which is preliminary data.</text>
</comment>